<dbReference type="PRINTS" id="PR00111">
    <property type="entry name" value="ABHYDROLASE"/>
</dbReference>
<dbReference type="InterPro" id="IPR029058">
    <property type="entry name" value="AB_hydrolase_fold"/>
</dbReference>
<dbReference type="GO" id="GO:0016787">
    <property type="term" value="F:hydrolase activity"/>
    <property type="evidence" value="ECO:0007669"/>
    <property type="project" value="UniProtKB-KW"/>
</dbReference>
<evidence type="ECO:0000259" key="2">
    <source>
        <dbReference type="Pfam" id="PF00561"/>
    </source>
</evidence>
<name>A0ABW5QFV1_9HYPH</name>
<dbReference type="InterPro" id="IPR000639">
    <property type="entry name" value="Epox_hydrolase-like"/>
</dbReference>
<dbReference type="PRINTS" id="PR00412">
    <property type="entry name" value="EPOXHYDRLASE"/>
</dbReference>
<dbReference type="InterPro" id="IPR000073">
    <property type="entry name" value="AB_hydrolase_1"/>
</dbReference>
<reference evidence="4" key="1">
    <citation type="journal article" date="2019" name="Int. J. Syst. Evol. Microbiol.">
        <title>The Global Catalogue of Microorganisms (GCM) 10K type strain sequencing project: providing services to taxonomists for standard genome sequencing and annotation.</title>
        <authorList>
            <consortium name="The Broad Institute Genomics Platform"/>
            <consortium name="The Broad Institute Genome Sequencing Center for Infectious Disease"/>
            <person name="Wu L."/>
            <person name="Ma J."/>
        </authorList>
    </citation>
    <scope>NUCLEOTIDE SEQUENCE [LARGE SCALE GENOMIC DNA]</scope>
    <source>
        <strain evidence="4">CCM 7427</strain>
    </source>
</reference>
<evidence type="ECO:0000313" key="3">
    <source>
        <dbReference type="EMBL" id="MFD2646500.1"/>
    </source>
</evidence>
<comment type="caution">
    <text evidence="3">The sequence shown here is derived from an EMBL/GenBank/DDBJ whole genome shotgun (WGS) entry which is preliminary data.</text>
</comment>
<dbReference type="PANTHER" id="PTHR43329">
    <property type="entry name" value="EPOXIDE HYDROLASE"/>
    <property type="match status" value="1"/>
</dbReference>
<accession>A0ABW5QFV1</accession>
<dbReference type="RefSeq" id="WP_386831170.1">
    <property type="nucleotide sequence ID" value="NZ_JBHUNP010000001.1"/>
</dbReference>
<sequence length="284" mass="30980">MAEAGYRAIAPDLRGYGGTARPQEQEAYSIYDGVGDVIGLLDALAIEDAVLVGNDWGSTLAWSAAQARPDRIRGVAAIGVPFMDPAPLPPSSFFPQNEEALFYTLYFQQQGVAEAEFEADIALTLRKILFAASFDAGPRLPGDGTPNPFSMVSRQDGLLGPLPDPAVLPSWLSEADLQNYVAAFTASGFMGPLNYYRNLDANWRLQRAFSGRRIEVPVVYMIGQQDVGLSIPGMREIIAGMRDSVPGLRRSVFIEECGHWAPQEQPEQVNDILLEFLGELTDLP</sequence>
<dbReference type="Gene3D" id="3.40.50.1820">
    <property type="entry name" value="alpha/beta hydrolase"/>
    <property type="match status" value="1"/>
</dbReference>
<gene>
    <name evidence="3" type="ORF">ACFSX5_01685</name>
</gene>
<evidence type="ECO:0000313" key="4">
    <source>
        <dbReference type="Proteomes" id="UP001597521"/>
    </source>
</evidence>
<protein>
    <submittedName>
        <fullName evidence="3">Alpha/beta fold hydrolase</fullName>
    </submittedName>
</protein>
<organism evidence="3 4">
    <name type="scientific">Devosia albogilva</name>
    <dbReference type="NCBI Taxonomy" id="429726"/>
    <lineage>
        <taxon>Bacteria</taxon>
        <taxon>Pseudomonadati</taxon>
        <taxon>Pseudomonadota</taxon>
        <taxon>Alphaproteobacteria</taxon>
        <taxon>Hyphomicrobiales</taxon>
        <taxon>Devosiaceae</taxon>
        <taxon>Devosia</taxon>
    </lineage>
</organism>
<keyword evidence="1 3" id="KW-0378">Hydrolase</keyword>
<dbReference type="SUPFAM" id="SSF53474">
    <property type="entry name" value="alpha/beta-Hydrolases"/>
    <property type="match status" value="1"/>
</dbReference>
<dbReference type="Proteomes" id="UP001597521">
    <property type="component" value="Unassembled WGS sequence"/>
</dbReference>
<evidence type="ECO:0000256" key="1">
    <source>
        <dbReference type="ARBA" id="ARBA00022801"/>
    </source>
</evidence>
<keyword evidence="4" id="KW-1185">Reference proteome</keyword>
<dbReference type="Pfam" id="PF00561">
    <property type="entry name" value="Abhydrolase_1"/>
    <property type="match status" value="1"/>
</dbReference>
<dbReference type="EMBL" id="JBHUNP010000001">
    <property type="protein sequence ID" value="MFD2646500.1"/>
    <property type="molecule type" value="Genomic_DNA"/>
</dbReference>
<proteinExistence type="predicted"/>
<feature type="domain" description="AB hydrolase-1" evidence="2">
    <location>
        <begin position="2"/>
        <end position="261"/>
    </location>
</feature>